<evidence type="ECO:0000256" key="1">
    <source>
        <dbReference type="SAM" id="SignalP"/>
    </source>
</evidence>
<dbReference type="EMBL" id="FOHV01000007">
    <property type="protein sequence ID" value="SET00469.1"/>
    <property type="molecule type" value="Genomic_DNA"/>
</dbReference>
<evidence type="ECO:0000259" key="2">
    <source>
        <dbReference type="Pfam" id="PF17185"/>
    </source>
</evidence>
<feature type="chain" id="PRO_5017293196" evidence="1">
    <location>
        <begin position="26"/>
        <end position="143"/>
    </location>
</feature>
<dbReference type="RefSeq" id="WP_093318441.1">
    <property type="nucleotide sequence ID" value="NZ_FOHV01000007.1"/>
</dbReference>
<dbReference type="OrthoDB" id="5348860at2"/>
<evidence type="ECO:0000313" key="4">
    <source>
        <dbReference type="Proteomes" id="UP000242642"/>
    </source>
</evidence>
<keyword evidence="3" id="KW-0449">Lipoprotein</keyword>
<dbReference type="InterPro" id="IPR038139">
    <property type="entry name" value="NlpE_C_sf"/>
</dbReference>
<sequence length="143" mass="15813">MNINLKSAWMVLFACVTLFIVGCQTQTVEPTPETPVTEAVVPKAPIVNPCPECGQKQEFRGEFVYFADSAILQVCGSGMPLAVLANPKMQLAYELHRSAPEAPLYFVATGQVELRPSMEEGLMQKVLIIDGDNWYFDARGRCQ</sequence>
<accession>A0A1I0B197</accession>
<keyword evidence="4" id="KW-1185">Reference proteome</keyword>
<proteinExistence type="predicted"/>
<dbReference type="STRING" id="1123402.SAMN02583745_01100"/>
<dbReference type="Gene3D" id="2.40.50.540">
    <property type="match status" value="1"/>
</dbReference>
<dbReference type="InterPro" id="IPR033450">
    <property type="entry name" value="NlpE_C"/>
</dbReference>
<reference evidence="4" key="1">
    <citation type="submission" date="2016-10" db="EMBL/GenBank/DDBJ databases">
        <authorList>
            <person name="Varghese N."/>
            <person name="Submissions S."/>
        </authorList>
    </citation>
    <scope>NUCLEOTIDE SEQUENCE [LARGE SCALE GENOMIC DNA]</scope>
    <source>
        <strain evidence="4">DSM 18579</strain>
    </source>
</reference>
<name>A0A1I0B197_9GAMM</name>
<dbReference type="AlphaFoldDB" id="A0A1I0B197"/>
<dbReference type="Pfam" id="PF17185">
    <property type="entry name" value="NlpE_C"/>
    <property type="match status" value="1"/>
</dbReference>
<dbReference type="Proteomes" id="UP000242642">
    <property type="component" value="Unassembled WGS sequence"/>
</dbReference>
<protein>
    <submittedName>
        <fullName evidence="3">Copper homeostasis protein (Lipoprotein)</fullName>
    </submittedName>
</protein>
<gene>
    <name evidence="3" type="ORF">SAMN02583745_01100</name>
</gene>
<evidence type="ECO:0000313" key="3">
    <source>
        <dbReference type="EMBL" id="SET00469.1"/>
    </source>
</evidence>
<organism evidence="3 4">
    <name type="scientific">Thorsellia anophelis DSM 18579</name>
    <dbReference type="NCBI Taxonomy" id="1123402"/>
    <lineage>
        <taxon>Bacteria</taxon>
        <taxon>Pseudomonadati</taxon>
        <taxon>Pseudomonadota</taxon>
        <taxon>Gammaproteobacteria</taxon>
        <taxon>Enterobacterales</taxon>
        <taxon>Thorselliaceae</taxon>
        <taxon>Thorsellia</taxon>
    </lineage>
</organism>
<dbReference type="PROSITE" id="PS51257">
    <property type="entry name" value="PROKAR_LIPOPROTEIN"/>
    <property type="match status" value="1"/>
</dbReference>
<feature type="signal peptide" evidence="1">
    <location>
        <begin position="1"/>
        <end position="25"/>
    </location>
</feature>
<feature type="domain" description="NlpE C-terminal OB" evidence="2">
    <location>
        <begin position="56"/>
        <end position="143"/>
    </location>
</feature>
<keyword evidence="1" id="KW-0732">Signal</keyword>